<reference evidence="5 6" key="1">
    <citation type="submission" date="2018-11" db="EMBL/GenBank/DDBJ databases">
        <title>Genome sequencing and assembly of Clostridium tagluense strain A121.</title>
        <authorList>
            <person name="Murakami T."/>
            <person name="Segawa T."/>
            <person name="Shcherbakova V.A."/>
            <person name="Mori H."/>
            <person name="Yoshimura Y."/>
        </authorList>
    </citation>
    <scope>NUCLEOTIDE SEQUENCE [LARGE SCALE GENOMIC DNA]</scope>
    <source>
        <strain evidence="5 6">A121</strain>
    </source>
</reference>
<dbReference type="Gene3D" id="3.30.70.20">
    <property type="match status" value="1"/>
</dbReference>
<dbReference type="EMBL" id="BHYK01000025">
    <property type="protein sequence ID" value="GCD12064.1"/>
    <property type="molecule type" value="Genomic_DNA"/>
</dbReference>
<dbReference type="AlphaFoldDB" id="A0A401URB3"/>
<dbReference type="CDD" id="cd19096">
    <property type="entry name" value="AKR_Fe-S_oxidoreductase"/>
    <property type="match status" value="1"/>
</dbReference>
<evidence type="ECO:0000256" key="2">
    <source>
        <dbReference type="ARBA" id="ARBA00023004"/>
    </source>
</evidence>
<dbReference type="InterPro" id="IPR023210">
    <property type="entry name" value="NADP_OxRdtase_dom"/>
</dbReference>
<protein>
    <submittedName>
        <fullName evidence="5">Aldo/keto reductase</fullName>
    </submittedName>
</protein>
<evidence type="ECO:0000256" key="3">
    <source>
        <dbReference type="ARBA" id="ARBA00023014"/>
    </source>
</evidence>
<keyword evidence="3" id="KW-0411">Iron-sulfur</keyword>
<dbReference type="InterPro" id="IPR017896">
    <property type="entry name" value="4Fe4S_Fe-S-bd"/>
</dbReference>
<dbReference type="GO" id="GO:0051536">
    <property type="term" value="F:iron-sulfur cluster binding"/>
    <property type="evidence" value="ECO:0007669"/>
    <property type="project" value="UniProtKB-KW"/>
</dbReference>
<comment type="caution">
    <text evidence="5">The sequence shown here is derived from an EMBL/GenBank/DDBJ whole genome shotgun (WGS) entry which is preliminary data.</text>
</comment>
<dbReference type="SUPFAM" id="SSF46548">
    <property type="entry name" value="alpha-helical ferredoxin"/>
    <property type="match status" value="1"/>
</dbReference>
<evidence type="ECO:0000313" key="6">
    <source>
        <dbReference type="Proteomes" id="UP000287872"/>
    </source>
</evidence>
<keyword evidence="2" id="KW-0408">Iron</keyword>
<evidence type="ECO:0000313" key="5">
    <source>
        <dbReference type="EMBL" id="GCD12064.1"/>
    </source>
</evidence>
<keyword evidence="6" id="KW-1185">Reference proteome</keyword>
<dbReference type="RefSeq" id="WP_125004430.1">
    <property type="nucleotide sequence ID" value="NZ_BHYK01000025.1"/>
</dbReference>
<dbReference type="Proteomes" id="UP000287872">
    <property type="component" value="Unassembled WGS sequence"/>
</dbReference>
<name>A0A401URB3_9CLOT</name>
<dbReference type="Pfam" id="PF00248">
    <property type="entry name" value="Aldo_ket_red"/>
    <property type="match status" value="1"/>
</dbReference>
<sequence length="377" mass="42922">MKYRNYGNTGEMVSTLGFGCMRLPEIEINGKWYIDEEKALPMLFSGYISGINYFDSAPYYCHKNSEHAVGKALKSVRDRVKLTTKLPLDDVKKPSDMRRILENSLKNMDTPYIDFYHFWGINKGSLENIKTNDLFNEARKAKEEGLIRHLSFSFHDDSEHMIDIIDAGDGIFESVLCQYNLLDRKNEKSIAYARKKGLGVAAMGPVAGGRLASPTELYKKLTGKESIATYELALRFVLGNEDISLALSGMENMDMLEKNLAIANVETYMNNSERYKVGIAMEEIKQFSELYCTGCNYCQPCPKNIIIPEIFNMYTYHNVYGLTAVAKKDFEAYKKNPEKGAMPESCIDCGICELKCPQHLKIREELKRVVNVLEQIK</sequence>
<proteinExistence type="predicted"/>
<dbReference type="InterPro" id="IPR017900">
    <property type="entry name" value="4Fe4S_Fe_S_CS"/>
</dbReference>
<dbReference type="PANTHER" id="PTHR43312:SF2">
    <property type="entry name" value="OXIDOREDUCTASE"/>
    <property type="match status" value="1"/>
</dbReference>
<evidence type="ECO:0000259" key="4">
    <source>
        <dbReference type="PROSITE" id="PS51379"/>
    </source>
</evidence>
<dbReference type="PANTHER" id="PTHR43312">
    <property type="entry name" value="D-THREO-ALDOSE 1-DEHYDROGENASE"/>
    <property type="match status" value="1"/>
</dbReference>
<gene>
    <name evidence="5" type="ORF">Ctaglu_36870</name>
</gene>
<dbReference type="InterPro" id="IPR053135">
    <property type="entry name" value="AKR2_Oxidoreductase"/>
</dbReference>
<dbReference type="PROSITE" id="PS00198">
    <property type="entry name" value="4FE4S_FER_1"/>
    <property type="match status" value="1"/>
</dbReference>
<dbReference type="InterPro" id="IPR036812">
    <property type="entry name" value="NAD(P)_OxRdtase_dom_sf"/>
</dbReference>
<dbReference type="PROSITE" id="PS51379">
    <property type="entry name" value="4FE4S_FER_2"/>
    <property type="match status" value="1"/>
</dbReference>
<feature type="domain" description="4Fe-4S ferredoxin-type" evidence="4">
    <location>
        <begin position="337"/>
        <end position="365"/>
    </location>
</feature>
<dbReference type="OrthoDB" id="9773828at2"/>
<keyword evidence="1" id="KW-0479">Metal-binding</keyword>
<dbReference type="Gene3D" id="3.20.20.100">
    <property type="entry name" value="NADP-dependent oxidoreductase domain"/>
    <property type="match status" value="1"/>
</dbReference>
<evidence type="ECO:0000256" key="1">
    <source>
        <dbReference type="ARBA" id="ARBA00022723"/>
    </source>
</evidence>
<dbReference type="Pfam" id="PF13187">
    <property type="entry name" value="Fer4_9"/>
    <property type="match status" value="1"/>
</dbReference>
<organism evidence="5 6">
    <name type="scientific">Clostridium tagluense</name>
    <dbReference type="NCBI Taxonomy" id="360422"/>
    <lineage>
        <taxon>Bacteria</taxon>
        <taxon>Bacillati</taxon>
        <taxon>Bacillota</taxon>
        <taxon>Clostridia</taxon>
        <taxon>Eubacteriales</taxon>
        <taxon>Clostridiaceae</taxon>
        <taxon>Clostridium</taxon>
    </lineage>
</organism>
<dbReference type="SUPFAM" id="SSF51430">
    <property type="entry name" value="NAD(P)-linked oxidoreductase"/>
    <property type="match status" value="1"/>
</dbReference>
<dbReference type="GO" id="GO:0046872">
    <property type="term" value="F:metal ion binding"/>
    <property type="evidence" value="ECO:0007669"/>
    <property type="project" value="UniProtKB-KW"/>
</dbReference>
<accession>A0A401URB3</accession>